<feature type="transmembrane region" description="Helical" evidence="1">
    <location>
        <begin position="12"/>
        <end position="41"/>
    </location>
</feature>
<dbReference type="EMBL" id="ML170217">
    <property type="protein sequence ID" value="TDL17745.1"/>
    <property type="molecule type" value="Genomic_DNA"/>
</dbReference>
<proteinExistence type="predicted"/>
<reference evidence="2 3" key="1">
    <citation type="submission" date="2018-06" db="EMBL/GenBank/DDBJ databases">
        <title>A transcriptomic atlas of mushroom development highlights an independent origin of complex multicellularity.</title>
        <authorList>
            <consortium name="DOE Joint Genome Institute"/>
            <person name="Krizsan K."/>
            <person name="Almasi E."/>
            <person name="Merenyi Z."/>
            <person name="Sahu N."/>
            <person name="Viragh M."/>
            <person name="Koszo T."/>
            <person name="Mondo S."/>
            <person name="Kiss B."/>
            <person name="Balint B."/>
            <person name="Kues U."/>
            <person name="Barry K."/>
            <person name="Hegedus J.C."/>
            <person name="Henrissat B."/>
            <person name="Johnson J."/>
            <person name="Lipzen A."/>
            <person name="Ohm R."/>
            <person name="Nagy I."/>
            <person name="Pangilinan J."/>
            <person name="Yan J."/>
            <person name="Xiong Y."/>
            <person name="Grigoriev I.V."/>
            <person name="Hibbett D.S."/>
            <person name="Nagy L.G."/>
        </authorList>
    </citation>
    <scope>NUCLEOTIDE SEQUENCE [LARGE SCALE GENOMIC DNA]</scope>
    <source>
        <strain evidence="2 3">SZMC22713</strain>
    </source>
</reference>
<gene>
    <name evidence="2" type="ORF">BD410DRAFT_539732</name>
</gene>
<keyword evidence="1" id="KW-1133">Transmembrane helix</keyword>
<dbReference type="AlphaFoldDB" id="A0A4Y7PRE3"/>
<keyword evidence="1" id="KW-0812">Transmembrane</keyword>
<evidence type="ECO:0000313" key="2">
    <source>
        <dbReference type="EMBL" id="TDL17745.1"/>
    </source>
</evidence>
<keyword evidence="3" id="KW-1185">Reference proteome</keyword>
<dbReference type="Proteomes" id="UP000294933">
    <property type="component" value="Unassembled WGS sequence"/>
</dbReference>
<accession>A0A4Y7PRE3</accession>
<organism evidence="2 3">
    <name type="scientific">Rickenella mellea</name>
    <dbReference type="NCBI Taxonomy" id="50990"/>
    <lineage>
        <taxon>Eukaryota</taxon>
        <taxon>Fungi</taxon>
        <taxon>Dikarya</taxon>
        <taxon>Basidiomycota</taxon>
        <taxon>Agaricomycotina</taxon>
        <taxon>Agaricomycetes</taxon>
        <taxon>Hymenochaetales</taxon>
        <taxon>Rickenellaceae</taxon>
        <taxon>Rickenella</taxon>
    </lineage>
</organism>
<evidence type="ECO:0000313" key="3">
    <source>
        <dbReference type="Proteomes" id="UP000294933"/>
    </source>
</evidence>
<protein>
    <submittedName>
        <fullName evidence="2">Uncharacterized protein</fullName>
    </submittedName>
</protein>
<keyword evidence="1" id="KW-0472">Membrane</keyword>
<dbReference type="VEuPathDB" id="FungiDB:BD410DRAFT_539732"/>
<name>A0A4Y7PRE3_9AGAM</name>
<evidence type="ECO:0000256" key="1">
    <source>
        <dbReference type="SAM" id="Phobius"/>
    </source>
</evidence>
<sequence>MSHMHITLVPRSLIFISLCFVFEIHSFAMSDIFLSISFYLLHPHFLTISFVVIPDPILLSHPPSLPPSSLLPSHPPFSSSPLLRP</sequence>